<name>A0A840WBR3_9ACTN</name>
<dbReference type="GO" id="GO:0003677">
    <property type="term" value="F:DNA binding"/>
    <property type="evidence" value="ECO:0007669"/>
    <property type="project" value="InterPro"/>
</dbReference>
<dbReference type="CDD" id="cd00093">
    <property type="entry name" value="HTH_XRE"/>
    <property type="match status" value="1"/>
</dbReference>
<sequence length="278" mass="31393">MAWVKWMAVRKKDPAWLAFGRTLRSCREAAGKKQHEICKALDISSGYYSNWETGAKPPPEKFMGGLDRAVDADGRVIDAWEKAKRQVAAPMRFVELPDLEAAALELREYQPLLIPGLVQTEEYARSVFEDSFPGMSSRRIEPMVQARMDRQRVLDRDPRPLVILLVAEAVLHQQLGGRGMRLLRDQWRRLIGDVEAAKVRVQIIPRDTGRHYGSGGPFRLYTFTGKASVASAEYMTGETLINDPDRYRECLTSFGLLQGEAHSEAVSLRMLKELDGST</sequence>
<protein>
    <submittedName>
        <fullName evidence="2">Transcriptional regulator with XRE-family HTH domain</fullName>
    </submittedName>
</protein>
<dbReference type="InterPro" id="IPR001387">
    <property type="entry name" value="Cro/C1-type_HTH"/>
</dbReference>
<organism evidence="2 3">
    <name type="scientific">Nocardiopsis metallicus</name>
    <dbReference type="NCBI Taxonomy" id="179819"/>
    <lineage>
        <taxon>Bacteria</taxon>
        <taxon>Bacillati</taxon>
        <taxon>Actinomycetota</taxon>
        <taxon>Actinomycetes</taxon>
        <taxon>Streptosporangiales</taxon>
        <taxon>Nocardiopsidaceae</taxon>
        <taxon>Nocardiopsis</taxon>
    </lineage>
</organism>
<proteinExistence type="predicted"/>
<dbReference type="Pfam" id="PF19054">
    <property type="entry name" value="DUF5753"/>
    <property type="match status" value="1"/>
</dbReference>
<dbReference type="Proteomes" id="UP000579647">
    <property type="component" value="Unassembled WGS sequence"/>
</dbReference>
<gene>
    <name evidence="2" type="ORF">HNR07_000612</name>
</gene>
<dbReference type="RefSeq" id="WP_246420041.1">
    <property type="nucleotide sequence ID" value="NZ_BAAAKM010000136.1"/>
</dbReference>
<reference evidence="2 3" key="1">
    <citation type="submission" date="2020-08" db="EMBL/GenBank/DDBJ databases">
        <title>Sequencing the genomes of 1000 actinobacteria strains.</title>
        <authorList>
            <person name="Klenk H.-P."/>
        </authorList>
    </citation>
    <scope>NUCLEOTIDE SEQUENCE [LARGE SCALE GENOMIC DNA]</scope>
    <source>
        <strain evidence="2 3">DSM 44598</strain>
    </source>
</reference>
<dbReference type="Gene3D" id="1.10.260.40">
    <property type="entry name" value="lambda repressor-like DNA-binding domains"/>
    <property type="match status" value="1"/>
</dbReference>
<evidence type="ECO:0000313" key="2">
    <source>
        <dbReference type="EMBL" id="MBB5489475.1"/>
    </source>
</evidence>
<feature type="domain" description="HTH cro/C1-type" evidence="1">
    <location>
        <begin position="23"/>
        <end position="54"/>
    </location>
</feature>
<keyword evidence="3" id="KW-1185">Reference proteome</keyword>
<accession>A0A840WBR3</accession>
<dbReference type="SUPFAM" id="SSF47413">
    <property type="entry name" value="lambda repressor-like DNA-binding domains"/>
    <property type="match status" value="1"/>
</dbReference>
<dbReference type="InterPro" id="IPR043917">
    <property type="entry name" value="DUF5753"/>
</dbReference>
<evidence type="ECO:0000259" key="1">
    <source>
        <dbReference type="PROSITE" id="PS50943"/>
    </source>
</evidence>
<dbReference type="PROSITE" id="PS50943">
    <property type="entry name" value="HTH_CROC1"/>
    <property type="match status" value="1"/>
</dbReference>
<comment type="caution">
    <text evidence="2">The sequence shown here is derived from an EMBL/GenBank/DDBJ whole genome shotgun (WGS) entry which is preliminary data.</text>
</comment>
<dbReference type="SMART" id="SM00530">
    <property type="entry name" value="HTH_XRE"/>
    <property type="match status" value="1"/>
</dbReference>
<dbReference type="AlphaFoldDB" id="A0A840WBR3"/>
<evidence type="ECO:0000313" key="3">
    <source>
        <dbReference type="Proteomes" id="UP000579647"/>
    </source>
</evidence>
<dbReference type="InterPro" id="IPR010982">
    <property type="entry name" value="Lambda_DNA-bd_dom_sf"/>
</dbReference>
<dbReference type="Pfam" id="PF13560">
    <property type="entry name" value="HTH_31"/>
    <property type="match status" value="1"/>
</dbReference>
<dbReference type="EMBL" id="JACHDO010000001">
    <property type="protein sequence ID" value="MBB5489475.1"/>
    <property type="molecule type" value="Genomic_DNA"/>
</dbReference>